<dbReference type="GO" id="GO:0005634">
    <property type="term" value="C:nucleus"/>
    <property type="evidence" value="ECO:0007669"/>
    <property type="project" value="UniProtKB-SubCell"/>
</dbReference>
<dbReference type="InterPro" id="IPR030217">
    <property type="entry name" value="NXF_fam"/>
</dbReference>
<organism evidence="11 12">
    <name type="scientific">Lyophyllum shimeji</name>
    <name type="common">Hon-shimeji</name>
    <name type="synonym">Tricholoma shimeji</name>
    <dbReference type="NCBI Taxonomy" id="47721"/>
    <lineage>
        <taxon>Eukaryota</taxon>
        <taxon>Fungi</taxon>
        <taxon>Dikarya</taxon>
        <taxon>Basidiomycota</taxon>
        <taxon>Agaricomycotina</taxon>
        <taxon>Agaricomycetes</taxon>
        <taxon>Agaricomycetidae</taxon>
        <taxon>Agaricales</taxon>
        <taxon>Tricholomatineae</taxon>
        <taxon>Lyophyllaceae</taxon>
        <taxon>Lyophyllum</taxon>
    </lineage>
</organism>
<dbReference type="OrthoDB" id="25872at2759"/>
<feature type="domain" description="TAP-C" evidence="10">
    <location>
        <begin position="1234"/>
        <end position="1285"/>
    </location>
</feature>
<evidence type="ECO:0000256" key="8">
    <source>
        <dbReference type="SAM" id="MobiDB-lite"/>
    </source>
</evidence>
<keyword evidence="3" id="KW-0813">Transport</keyword>
<feature type="compositionally biased region" description="Polar residues" evidence="8">
    <location>
        <begin position="389"/>
        <end position="402"/>
    </location>
</feature>
<evidence type="ECO:0000256" key="2">
    <source>
        <dbReference type="ARBA" id="ARBA00009285"/>
    </source>
</evidence>
<proteinExistence type="inferred from homology"/>
<keyword evidence="7" id="KW-0539">Nucleus</keyword>
<feature type="domain" description="NTF2" evidence="9">
    <location>
        <begin position="1002"/>
        <end position="1178"/>
    </location>
</feature>
<sequence length="1285" mass="139124">MAGANYMGGKRNAAKARSKDSTGRMQKNFFGRRRLDMLSKGLASRGNTTSPLSPTRKPVAGLSSISLAHARAGGDAERSPMHSSIPGSTRVPSTPRSGREKLALEVGSSSGNSRRSRSSRVLDALDTEPLFVRQTLNRILALPDLACLPGRRQHSSKRSATPGAEVQPERKRQKKSCKSTLSTPYNPDQPKGYLATSTRTSSSYCSARRNMHDDLPAHSPTSLAYLRAKGDGARLDLTPPNPLHVEHSAIPPEDGRPQPFSSLPPSSEQGSSDSCPPVSRNHPSSHLQVAGTRSRDNNASVLQTPPRGRLAFSSNNLYEHKDPWHTIGVILGLSPLSPRPNDARSCPASPASLVSQDRPQTPDPDQDLGYTTPGRAQSVESNASFDALSYTNFSPTPEQCRTPSPELDLGETQSPFRMLLESKKMRASPPTKAHAPPSNAMLNLTQYHDSDSMFHSSPNSRVLSVLARSQEVSDACEEDEGLHSPFRLPLASKNSALPQKDSISIFNMTPYDGSNAKRSSSSTSSGLWKTASHSVASIPSLGSSGLVACDDSTTTNEPDNDSRLSSRGPSTSTRASHLVLWKKPPGKTDGEAVPPQSLYSHPKTIASPTVARAENHGQSLPLPLTPSIISTPEMTRTLKRSRNEVILRAPPISTTAFLPSSDVKDSSQIPVLFTSLGTTFPSFSSSSLTTISSPGPHNPMFSSPTPAPGSRAIASNALRSAGLIDRDATMRDLTDKPGGKKASSKIRSHRPRLLDLKDLRDPRLRAATSAQAGPSDPLSIRGAARVKRKPAGGGLPDVPRIKPKFKAVEVWKEIVQKRWNPEAQFLNLESLIDDELIKKHNLAPPGRGGDARDAAVIFKLASQLKPKVQTLSLANNNLTGTHLQFLSHYLPDLINLSLQNNNIRTIKELDFLASRRGRLQHLRELILVGNPVQVEGVKENADKYRRDVTSRFLTLEVLDQQAIAQIAFDRPGPSSVPAEKPTATTFPTEMGPSFVTGVDGSIVSNFLIRFFNALDTNRSALADAYDPAATFSFSANTTIAARARVQGFHTSMPNQTKLTWKDWLGGGSRNLARINLDFDRALKSLHVGGEDAVKALMALPATRHDISGPPEKFCLDSFPVVHGQGMGLLLTVHGQFTEVGTEGIRSFDRSFILMPAPEGSRAKLNGWDVVIVSDQWTVRVYSSHEAWKPGPMLVQALSREEQEARKAGAVAGPPQPQPQAVPFDPQAALTSMPEAQRNLVMQVCQRTGLNVRFAIDCLAGNEWDLDRAIANFEQVKGTLSREAFL</sequence>
<keyword evidence="4" id="KW-0433">Leucine-rich repeat</keyword>
<gene>
    <name evidence="11" type="primary">MEX67</name>
    <name evidence="11" type="ORF">LshimejAT787_1802290</name>
</gene>
<dbReference type="InterPro" id="IPR002075">
    <property type="entry name" value="NTF2_dom"/>
</dbReference>
<name>A0A9P3UU77_LYOSH</name>
<evidence type="ECO:0000313" key="12">
    <source>
        <dbReference type="Proteomes" id="UP001063166"/>
    </source>
</evidence>
<dbReference type="Proteomes" id="UP001063166">
    <property type="component" value="Unassembled WGS sequence"/>
</dbReference>
<dbReference type="InterPro" id="IPR005637">
    <property type="entry name" value="TAP_C_dom"/>
</dbReference>
<evidence type="ECO:0000259" key="10">
    <source>
        <dbReference type="PROSITE" id="PS51281"/>
    </source>
</evidence>
<dbReference type="SUPFAM" id="SSF46934">
    <property type="entry name" value="UBA-like"/>
    <property type="match status" value="1"/>
</dbReference>
<keyword evidence="5" id="KW-0677">Repeat</keyword>
<dbReference type="SMART" id="SM00804">
    <property type="entry name" value="TAP_C"/>
    <property type="match status" value="1"/>
</dbReference>
<dbReference type="EMBL" id="BRPK01000018">
    <property type="protein sequence ID" value="GLB44892.1"/>
    <property type="molecule type" value="Genomic_DNA"/>
</dbReference>
<feature type="region of interest" description="Disordered" evidence="8">
    <location>
        <begin position="548"/>
        <end position="599"/>
    </location>
</feature>
<accession>A0A9P3UU77</accession>
<comment type="caution">
    <text evidence="11">The sequence shown here is derived from an EMBL/GenBank/DDBJ whole genome shotgun (WGS) entry which is preliminary data.</text>
</comment>
<reference evidence="11" key="1">
    <citation type="submission" date="2022-07" db="EMBL/GenBank/DDBJ databases">
        <title>The genome of Lyophyllum shimeji provides insight into the initial evolution of ectomycorrhizal fungal genome.</title>
        <authorList>
            <person name="Kobayashi Y."/>
            <person name="Shibata T."/>
            <person name="Hirakawa H."/>
            <person name="Shigenobu S."/>
            <person name="Nishiyama T."/>
            <person name="Yamada A."/>
            <person name="Hasebe M."/>
            <person name="Kawaguchi M."/>
        </authorList>
    </citation>
    <scope>NUCLEOTIDE SEQUENCE</scope>
    <source>
        <strain evidence="11">AT787</strain>
    </source>
</reference>
<feature type="region of interest" description="Disordered" evidence="8">
    <location>
        <begin position="232"/>
        <end position="309"/>
    </location>
</feature>
<evidence type="ECO:0000256" key="1">
    <source>
        <dbReference type="ARBA" id="ARBA00004123"/>
    </source>
</evidence>
<dbReference type="GO" id="GO:0016973">
    <property type="term" value="P:poly(A)+ mRNA export from nucleus"/>
    <property type="evidence" value="ECO:0007669"/>
    <property type="project" value="TreeGrafter"/>
</dbReference>
<feature type="compositionally biased region" description="Low complexity" evidence="8">
    <location>
        <begin position="261"/>
        <end position="277"/>
    </location>
</feature>
<dbReference type="CDD" id="cd14342">
    <property type="entry name" value="UBA_TAP-C"/>
    <property type="match status" value="1"/>
</dbReference>
<evidence type="ECO:0000256" key="3">
    <source>
        <dbReference type="ARBA" id="ARBA00022448"/>
    </source>
</evidence>
<feature type="region of interest" description="Disordered" evidence="8">
    <location>
        <begin position="339"/>
        <end position="376"/>
    </location>
</feature>
<keyword evidence="12" id="KW-1185">Reference proteome</keyword>
<feature type="compositionally biased region" description="Polar residues" evidence="8">
    <location>
        <begin position="81"/>
        <end position="96"/>
    </location>
</feature>
<dbReference type="Pfam" id="PF03943">
    <property type="entry name" value="TAP_C"/>
    <property type="match status" value="1"/>
</dbReference>
<dbReference type="Gene3D" id="3.80.10.10">
    <property type="entry name" value="Ribonuclease Inhibitor"/>
    <property type="match status" value="1"/>
</dbReference>
<feature type="compositionally biased region" description="Basic residues" evidence="8">
    <location>
        <begin position="742"/>
        <end position="751"/>
    </location>
</feature>
<dbReference type="PROSITE" id="PS51281">
    <property type="entry name" value="TAP_C"/>
    <property type="match status" value="1"/>
</dbReference>
<feature type="compositionally biased region" description="Basic and acidic residues" evidence="8">
    <location>
        <begin position="752"/>
        <end position="764"/>
    </location>
</feature>
<comment type="subcellular location">
    <subcellularLocation>
        <location evidence="1">Nucleus</location>
    </subcellularLocation>
</comment>
<dbReference type="SUPFAM" id="SSF54427">
    <property type="entry name" value="NTF2-like"/>
    <property type="match status" value="1"/>
</dbReference>
<feature type="region of interest" description="Disordered" evidence="8">
    <location>
        <begin position="389"/>
        <end position="411"/>
    </location>
</feature>
<dbReference type="PANTHER" id="PTHR10662">
    <property type="entry name" value="NUCLEAR RNA EXPORT FACTOR"/>
    <property type="match status" value="1"/>
</dbReference>
<dbReference type="InterPro" id="IPR018222">
    <property type="entry name" value="Nuclear_transport_factor_2_euk"/>
</dbReference>
<dbReference type="PROSITE" id="PS51450">
    <property type="entry name" value="LRR"/>
    <property type="match status" value="1"/>
</dbReference>
<feature type="compositionally biased region" description="Basic and acidic residues" evidence="8">
    <location>
        <begin position="725"/>
        <end position="738"/>
    </location>
</feature>
<protein>
    <submittedName>
        <fullName evidence="11">C-terminal domain of vertebrate Tap protein</fullName>
    </submittedName>
</protein>
<evidence type="ECO:0000256" key="4">
    <source>
        <dbReference type="ARBA" id="ARBA00022614"/>
    </source>
</evidence>
<dbReference type="PANTHER" id="PTHR10662:SF22">
    <property type="entry name" value="NUCLEAR RNA EXPORT FACTOR 1"/>
    <property type="match status" value="1"/>
</dbReference>
<evidence type="ECO:0000256" key="5">
    <source>
        <dbReference type="ARBA" id="ARBA00022737"/>
    </source>
</evidence>
<dbReference type="InterPro" id="IPR032675">
    <property type="entry name" value="LRR_dom_sf"/>
</dbReference>
<evidence type="ECO:0000259" key="9">
    <source>
        <dbReference type="PROSITE" id="PS50177"/>
    </source>
</evidence>
<dbReference type="Gene3D" id="1.10.8.10">
    <property type="entry name" value="DNA helicase RuvA subunit, C-terminal domain"/>
    <property type="match status" value="1"/>
</dbReference>
<evidence type="ECO:0000313" key="11">
    <source>
        <dbReference type="EMBL" id="GLB44892.1"/>
    </source>
</evidence>
<feature type="compositionally biased region" description="Polar residues" evidence="8">
    <location>
        <begin position="551"/>
        <end position="575"/>
    </location>
</feature>
<evidence type="ECO:0000256" key="6">
    <source>
        <dbReference type="ARBA" id="ARBA00022816"/>
    </source>
</evidence>
<dbReference type="InterPro" id="IPR001611">
    <property type="entry name" value="Leu-rich_rpt"/>
</dbReference>
<dbReference type="Pfam" id="PF22602">
    <property type="entry name" value="NXF_NTF2"/>
    <property type="match status" value="1"/>
</dbReference>
<dbReference type="GO" id="GO:0003723">
    <property type="term" value="F:RNA binding"/>
    <property type="evidence" value="ECO:0007669"/>
    <property type="project" value="TreeGrafter"/>
</dbReference>
<feature type="region of interest" description="Disordered" evidence="8">
    <location>
        <begin position="151"/>
        <end position="200"/>
    </location>
</feature>
<dbReference type="SUPFAM" id="SSF52058">
    <property type="entry name" value="L domain-like"/>
    <property type="match status" value="1"/>
</dbReference>
<dbReference type="PROSITE" id="PS50177">
    <property type="entry name" value="NTF2_DOMAIN"/>
    <property type="match status" value="1"/>
</dbReference>
<dbReference type="InterPro" id="IPR009060">
    <property type="entry name" value="UBA-like_sf"/>
</dbReference>
<keyword evidence="6" id="KW-0509">mRNA transport</keyword>
<dbReference type="Gene3D" id="3.10.450.50">
    <property type="match status" value="1"/>
</dbReference>
<dbReference type="InterPro" id="IPR032710">
    <property type="entry name" value="NTF2-like_dom_sf"/>
</dbReference>
<feature type="region of interest" description="Disordered" evidence="8">
    <location>
        <begin position="1"/>
        <end position="120"/>
    </location>
</feature>
<feature type="region of interest" description="Disordered" evidence="8">
    <location>
        <begin position="725"/>
        <end position="798"/>
    </location>
</feature>
<comment type="similarity">
    <text evidence="2">Belongs to the NXF family.</text>
</comment>
<evidence type="ECO:0000256" key="7">
    <source>
        <dbReference type="ARBA" id="ARBA00023242"/>
    </source>
</evidence>